<feature type="transmembrane region" description="Helical" evidence="8">
    <location>
        <begin position="300"/>
        <end position="322"/>
    </location>
</feature>
<gene>
    <name evidence="10" type="ORF">ASPWEDRAFT_177557</name>
</gene>
<dbReference type="EMBL" id="KV878218">
    <property type="protein sequence ID" value="OJJ29819.1"/>
    <property type="molecule type" value="Genomic_DNA"/>
</dbReference>
<dbReference type="PANTHER" id="PTHR48022">
    <property type="entry name" value="PLASTIDIC GLUCOSE TRANSPORTER 4"/>
    <property type="match status" value="1"/>
</dbReference>
<dbReference type="GO" id="GO:0005351">
    <property type="term" value="F:carbohydrate:proton symporter activity"/>
    <property type="evidence" value="ECO:0007669"/>
    <property type="project" value="TreeGrafter"/>
</dbReference>
<keyword evidence="11" id="KW-1185">Reference proteome</keyword>
<feature type="transmembrane region" description="Helical" evidence="8">
    <location>
        <begin position="438"/>
        <end position="461"/>
    </location>
</feature>
<dbReference type="VEuPathDB" id="FungiDB:ASPWEDRAFT_177557"/>
<dbReference type="FunFam" id="1.20.1250.20:FF:000026">
    <property type="entry name" value="MFS quinate transporter QutD"/>
    <property type="match status" value="1"/>
</dbReference>
<evidence type="ECO:0000256" key="4">
    <source>
        <dbReference type="ARBA" id="ARBA00022692"/>
    </source>
</evidence>
<evidence type="ECO:0000256" key="3">
    <source>
        <dbReference type="ARBA" id="ARBA00022448"/>
    </source>
</evidence>
<dbReference type="CDD" id="cd17356">
    <property type="entry name" value="MFS_HXT"/>
    <property type="match status" value="1"/>
</dbReference>
<feature type="transmembrane region" description="Helical" evidence="8">
    <location>
        <begin position="366"/>
        <end position="389"/>
    </location>
</feature>
<sequence>MPVSAAVGGSDIAYGPAGYKGLVKNPYILLQSFFASIGGLLYGYDQGVISGVLVMNNFKKTFPLIASNSTLQGWMVSILTLGAIFGAFINGPIADRFSRRWSILYANIIFLIGSAIQAGSINIPMIFVGRFITGLAVGMLSMVVPLYIGEVAPPNLRGSLVALQQLAITLGIMIAFWLDYGTQHIGGTGDGQSPAAWRFPLSFQCFPSVILICATFFLPYSPRWLMQTGREEQARSVLLRIRRVPASDPRIFLELSEIKAATLFDQETRAAKFPHIQGRLRLGFHEYKQLFVSRHLNRRLIIACFLQLLQQFSGINAIIYYAPTIFTSVGLNGDSVDLLATGVVGIINFCFTIPAIMFLDRWGRRNILMVGAVGMGVSQLIIGTLYAVYQHSWEEHTSAGWAAAAFVWIYIANFAFSIGCVNWIIPSELFPPGVRSKAVSIAISTNWLTNFIIALVTPYMLDSITFGTFYFFLAFCVLLFFWVLFFVPETRGIPIEDMDQLFGGNQGHEDLLRMAGIRARLGIVPENGKDPEGPVVEEREQLR</sequence>
<protein>
    <recommendedName>
        <fullName evidence="9">Major facilitator superfamily (MFS) profile domain-containing protein</fullName>
    </recommendedName>
</protein>
<dbReference type="InterPro" id="IPR036259">
    <property type="entry name" value="MFS_trans_sf"/>
</dbReference>
<keyword evidence="5 8" id="KW-1133">Transmembrane helix</keyword>
<keyword evidence="3 7" id="KW-0813">Transport</keyword>
<dbReference type="Gene3D" id="1.20.1250.20">
    <property type="entry name" value="MFS general substrate transporter like domains"/>
    <property type="match status" value="1"/>
</dbReference>
<reference evidence="11" key="1">
    <citation type="journal article" date="2017" name="Genome Biol.">
        <title>Comparative genomics reveals high biological diversity and specific adaptations in the industrially and medically important fungal genus Aspergillus.</title>
        <authorList>
            <person name="de Vries R.P."/>
            <person name="Riley R."/>
            <person name="Wiebenga A."/>
            <person name="Aguilar-Osorio G."/>
            <person name="Amillis S."/>
            <person name="Uchima C.A."/>
            <person name="Anderluh G."/>
            <person name="Asadollahi M."/>
            <person name="Askin M."/>
            <person name="Barry K."/>
            <person name="Battaglia E."/>
            <person name="Bayram O."/>
            <person name="Benocci T."/>
            <person name="Braus-Stromeyer S.A."/>
            <person name="Caldana C."/>
            <person name="Canovas D."/>
            <person name="Cerqueira G.C."/>
            <person name="Chen F."/>
            <person name="Chen W."/>
            <person name="Choi C."/>
            <person name="Clum A."/>
            <person name="Dos Santos R.A."/>
            <person name="Damasio A.R."/>
            <person name="Diallinas G."/>
            <person name="Emri T."/>
            <person name="Fekete E."/>
            <person name="Flipphi M."/>
            <person name="Freyberg S."/>
            <person name="Gallo A."/>
            <person name="Gournas C."/>
            <person name="Habgood R."/>
            <person name="Hainaut M."/>
            <person name="Harispe M.L."/>
            <person name="Henrissat B."/>
            <person name="Hilden K.S."/>
            <person name="Hope R."/>
            <person name="Hossain A."/>
            <person name="Karabika E."/>
            <person name="Karaffa L."/>
            <person name="Karanyi Z."/>
            <person name="Krasevec N."/>
            <person name="Kuo A."/>
            <person name="Kusch H."/>
            <person name="LaButti K."/>
            <person name="Lagendijk E.L."/>
            <person name="Lapidus A."/>
            <person name="Levasseur A."/>
            <person name="Lindquist E."/>
            <person name="Lipzen A."/>
            <person name="Logrieco A.F."/>
            <person name="MacCabe A."/>
            <person name="Maekelae M.R."/>
            <person name="Malavazi I."/>
            <person name="Melin P."/>
            <person name="Meyer V."/>
            <person name="Mielnichuk N."/>
            <person name="Miskei M."/>
            <person name="Molnar A.P."/>
            <person name="Mule G."/>
            <person name="Ngan C.Y."/>
            <person name="Orejas M."/>
            <person name="Orosz E."/>
            <person name="Ouedraogo J.P."/>
            <person name="Overkamp K.M."/>
            <person name="Park H.-S."/>
            <person name="Perrone G."/>
            <person name="Piumi F."/>
            <person name="Punt P.J."/>
            <person name="Ram A.F."/>
            <person name="Ramon A."/>
            <person name="Rauscher S."/>
            <person name="Record E."/>
            <person name="Riano-Pachon D.M."/>
            <person name="Robert V."/>
            <person name="Roehrig J."/>
            <person name="Ruller R."/>
            <person name="Salamov A."/>
            <person name="Salih N.S."/>
            <person name="Samson R.A."/>
            <person name="Sandor E."/>
            <person name="Sanguinetti M."/>
            <person name="Schuetze T."/>
            <person name="Sepcic K."/>
            <person name="Shelest E."/>
            <person name="Sherlock G."/>
            <person name="Sophianopoulou V."/>
            <person name="Squina F.M."/>
            <person name="Sun H."/>
            <person name="Susca A."/>
            <person name="Todd R.B."/>
            <person name="Tsang A."/>
            <person name="Unkles S.E."/>
            <person name="van de Wiele N."/>
            <person name="van Rossen-Uffink D."/>
            <person name="Oliveira J.V."/>
            <person name="Vesth T.C."/>
            <person name="Visser J."/>
            <person name="Yu J.-H."/>
            <person name="Zhou M."/>
            <person name="Andersen M.R."/>
            <person name="Archer D.B."/>
            <person name="Baker S.E."/>
            <person name="Benoit I."/>
            <person name="Brakhage A.A."/>
            <person name="Braus G.H."/>
            <person name="Fischer R."/>
            <person name="Frisvad J.C."/>
            <person name="Goldman G.H."/>
            <person name="Houbraken J."/>
            <person name="Oakley B."/>
            <person name="Pocsi I."/>
            <person name="Scazzocchio C."/>
            <person name="Seiboth B."/>
            <person name="vanKuyk P.A."/>
            <person name="Wortman J."/>
            <person name="Dyer P.S."/>
            <person name="Grigoriev I.V."/>
        </authorList>
    </citation>
    <scope>NUCLEOTIDE SEQUENCE [LARGE SCALE GENOMIC DNA]</scope>
    <source>
        <strain evidence="11">DTO 134E9</strain>
    </source>
</reference>
<keyword evidence="6 8" id="KW-0472">Membrane</keyword>
<feature type="transmembrane region" description="Helical" evidence="8">
    <location>
        <begin position="198"/>
        <end position="220"/>
    </location>
</feature>
<evidence type="ECO:0000256" key="5">
    <source>
        <dbReference type="ARBA" id="ARBA00022989"/>
    </source>
</evidence>
<comment type="subcellular location">
    <subcellularLocation>
        <location evidence="1">Membrane</location>
        <topology evidence="1">Multi-pass membrane protein</topology>
    </subcellularLocation>
</comment>
<name>A0A1L9R4H4_ASPWE</name>
<evidence type="ECO:0000256" key="1">
    <source>
        <dbReference type="ARBA" id="ARBA00004141"/>
    </source>
</evidence>
<dbReference type="AlphaFoldDB" id="A0A1L9R4H4"/>
<dbReference type="NCBIfam" id="TIGR00879">
    <property type="entry name" value="SP"/>
    <property type="match status" value="1"/>
</dbReference>
<dbReference type="GO" id="GO:0016020">
    <property type="term" value="C:membrane"/>
    <property type="evidence" value="ECO:0007669"/>
    <property type="project" value="UniProtKB-SubCell"/>
</dbReference>
<evidence type="ECO:0000256" key="8">
    <source>
        <dbReference type="SAM" id="Phobius"/>
    </source>
</evidence>
<feature type="transmembrane region" description="Helical" evidence="8">
    <location>
        <begin position="467"/>
        <end position="487"/>
    </location>
</feature>
<dbReference type="PROSITE" id="PS00216">
    <property type="entry name" value="SUGAR_TRANSPORT_1"/>
    <property type="match status" value="1"/>
</dbReference>
<feature type="domain" description="Major facilitator superfamily (MFS) profile" evidence="9">
    <location>
        <begin position="31"/>
        <end position="491"/>
    </location>
</feature>
<dbReference type="PROSITE" id="PS00217">
    <property type="entry name" value="SUGAR_TRANSPORT_2"/>
    <property type="match status" value="1"/>
</dbReference>
<evidence type="ECO:0000313" key="11">
    <source>
        <dbReference type="Proteomes" id="UP000184383"/>
    </source>
</evidence>
<dbReference type="InterPro" id="IPR020846">
    <property type="entry name" value="MFS_dom"/>
</dbReference>
<dbReference type="Pfam" id="PF00083">
    <property type="entry name" value="Sugar_tr"/>
    <property type="match status" value="1"/>
</dbReference>
<evidence type="ECO:0000256" key="7">
    <source>
        <dbReference type="RuleBase" id="RU003346"/>
    </source>
</evidence>
<dbReference type="Proteomes" id="UP000184383">
    <property type="component" value="Unassembled WGS sequence"/>
</dbReference>
<feature type="transmembrane region" description="Helical" evidence="8">
    <location>
        <begin position="127"/>
        <end position="148"/>
    </location>
</feature>
<feature type="transmembrane region" description="Helical" evidence="8">
    <location>
        <begin position="27"/>
        <end position="44"/>
    </location>
</feature>
<dbReference type="InterPro" id="IPR003663">
    <property type="entry name" value="Sugar/inositol_transpt"/>
</dbReference>
<evidence type="ECO:0000256" key="2">
    <source>
        <dbReference type="ARBA" id="ARBA00010992"/>
    </source>
</evidence>
<dbReference type="InterPro" id="IPR005828">
    <property type="entry name" value="MFS_sugar_transport-like"/>
</dbReference>
<proteinExistence type="inferred from homology"/>
<accession>A0A1L9R4H4</accession>
<feature type="transmembrane region" description="Helical" evidence="8">
    <location>
        <begin position="401"/>
        <end position="426"/>
    </location>
</feature>
<evidence type="ECO:0000313" key="10">
    <source>
        <dbReference type="EMBL" id="OJJ29819.1"/>
    </source>
</evidence>
<dbReference type="InterPro" id="IPR050360">
    <property type="entry name" value="MFS_Sugar_Transporters"/>
</dbReference>
<dbReference type="OrthoDB" id="8120565at2759"/>
<dbReference type="PANTHER" id="PTHR48022:SF2">
    <property type="entry name" value="PLASTIDIC GLUCOSE TRANSPORTER 4"/>
    <property type="match status" value="1"/>
</dbReference>
<feature type="transmembrane region" description="Helical" evidence="8">
    <location>
        <begin position="101"/>
        <end position="121"/>
    </location>
</feature>
<dbReference type="PROSITE" id="PS50850">
    <property type="entry name" value="MFS"/>
    <property type="match status" value="1"/>
</dbReference>
<feature type="transmembrane region" description="Helical" evidence="8">
    <location>
        <begin position="64"/>
        <end position="89"/>
    </location>
</feature>
<feature type="transmembrane region" description="Helical" evidence="8">
    <location>
        <begin position="338"/>
        <end position="359"/>
    </location>
</feature>
<keyword evidence="4 8" id="KW-0812">Transmembrane</keyword>
<dbReference type="InterPro" id="IPR005829">
    <property type="entry name" value="Sugar_transporter_CS"/>
</dbReference>
<comment type="similarity">
    <text evidence="2 7">Belongs to the major facilitator superfamily. Sugar transporter (TC 2.A.1.1) family.</text>
</comment>
<dbReference type="RefSeq" id="XP_040683496.1">
    <property type="nucleotide sequence ID" value="XM_040831675.1"/>
</dbReference>
<organism evidence="10 11">
    <name type="scientific">Aspergillus wentii DTO 134E9</name>
    <dbReference type="NCBI Taxonomy" id="1073089"/>
    <lineage>
        <taxon>Eukaryota</taxon>
        <taxon>Fungi</taxon>
        <taxon>Dikarya</taxon>
        <taxon>Ascomycota</taxon>
        <taxon>Pezizomycotina</taxon>
        <taxon>Eurotiomycetes</taxon>
        <taxon>Eurotiomycetidae</taxon>
        <taxon>Eurotiales</taxon>
        <taxon>Aspergillaceae</taxon>
        <taxon>Aspergillus</taxon>
        <taxon>Aspergillus subgen. Cremei</taxon>
    </lineage>
</organism>
<evidence type="ECO:0000259" key="9">
    <source>
        <dbReference type="PROSITE" id="PS50850"/>
    </source>
</evidence>
<dbReference type="SUPFAM" id="SSF103473">
    <property type="entry name" value="MFS general substrate transporter"/>
    <property type="match status" value="1"/>
</dbReference>
<dbReference type="PRINTS" id="PR00171">
    <property type="entry name" value="SUGRTRNSPORT"/>
</dbReference>
<dbReference type="GeneID" id="63747523"/>
<feature type="transmembrane region" description="Helical" evidence="8">
    <location>
        <begin position="160"/>
        <end position="178"/>
    </location>
</feature>
<evidence type="ECO:0000256" key="6">
    <source>
        <dbReference type="ARBA" id="ARBA00023136"/>
    </source>
</evidence>